<evidence type="ECO:0000256" key="1">
    <source>
        <dbReference type="ARBA" id="ARBA00005272"/>
    </source>
</evidence>
<dbReference type="Gene3D" id="3.50.50.100">
    <property type="match status" value="1"/>
</dbReference>
<dbReference type="AlphaFoldDB" id="A0A5C7E4V8"/>
<name>A0A5C7E4V8_9BACT</name>
<evidence type="ECO:0000256" key="2">
    <source>
        <dbReference type="ARBA" id="ARBA00012637"/>
    </source>
</evidence>
<dbReference type="EC" id="1.6.5.9" evidence="2"/>
<comment type="caution">
    <text evidence="9">The sequence shown here is derived from an EMBL/GenBank/DDBJ whole genome shotgun (WGS) entry which is preliminary data.</text>
</comment>
<dbReference type="PANTHER" id="PTHR43706:SF47">
    <property type="entry name" value="EXTERNAL NADH-UBIQUINONE OXIDOREDUCTASE 1, MITOCHONDRIAL-RELATED"/>
    <property type="match status" value="1"/>
</dbReference>
<dbReference type="Pfam" id="PF07992">
    <property type="entry name" value="Pyr_redox_2"/>
    <property type="match status" value="1"/>
</dbReference>
<reference evidence="9 10" key="1">
    <citation type="submission" date="2019-07" db="EMBL/GenBank/DDBJ databases">
        <title>Rapid identification of Enteric Bacteria from Whole Genome Sequences (WGS) using Average Nucleotide Identity (ANI).</title>
        <authorList>
            <person name="Lane C."/>
        </authorList>
    </citation>
    <scope>NUCLEOTIDE SEQUENCE [LARGE SCALE GENOMIC DNA]</scope>
    <source>
        <strain evidence="9 10">2016D-0084</strain>
    </source>
</reference>
<dbReference type="SUPFAM" id="SSF51905">
    <property type="entry name" value="FAD/NAD(P)-binding domain"/>
    <property type="match status" value="2"/>
</dbReference>
<dbReference type="InterPro" id="IPR036188">
    <property type="entry name" value="FAD/NAD-bd_sf"/>
</dbReference>
<evidence type="ECO:0000313" key="10">
    <source>
        <dbReference type="Proteomes" id="UP000321629"/>
    </source>
</evidence>
<keyword evidence="4" id="KW-0274">FAD</keyword>
<comment type="catalytic activity">
    <reaction evidence="7">
        <text>a quinone + NADH + H(+) = a quinol + NAD(+)</text>
        <dbReference type="Rhea" id="RHEA:46160"/>
        <dbReference type="ChEBI" id="CHEBI:15378"/>
        <dbReference type="ChEBI" id="CHEBI:24646"/>
        <dbReference type="ChEBI" id="CHEBI:57540"/>
        <dbReference type="ChEBI" id="CHEBI:57945"/>
        <dbReference type="ChEBI" id="CHEBI:132124"/>
        <dbReference type="EC" id="1.6.5.9"/>
    </reaction>
</comment>
<dbReference type="EMBL" id="VOWJ01000013">
    <property type="protein sequence ID" value="TXE89461.1"/>
    <property type="molecule type" value="Genomic_DNA"/>
</dbReference>
<dbReference type="InterPro" id="IPR045024">
    <property type="entry name" value="NDH-2"/>
</dbReference>
<dbReference type="InterPro" id="IPR023753">
    <property type="entry name" value="FAD/NAD-binding_dom"/>
</dbReference>
<feature type="domain" description="FAD/NAD(P)-binding" evidence="8">
    <location>
        <begin position="16"/>
        <end position="329"/>
    </location>
</feature>
<dbReference type="Proteomes" id="UP000321629">
    <property type="component" value="Unassembled WGS sequence"/>
</dbReference>
<evidence type="ECO:0000256" key="3">
    <source>
        <dbReference type="ARBA" id="ARBA00022630"/>
    </source>
</evidence>
<evidence type="ECO:0000256" key="7">
    <source>
        <dbReference type="ARBA" id="ARBA00047599"/>
    </source>
</evidence>
<organism evidence="9 10">
    <name type="scientific">Campylobacter volucris</name>
    <dbReference type="NCBI Taxonomy" id="1031542"/>
    <lineage>
        <taxon>Bacteria</taxon>
        <taxon>Pseudomonadati</taxon>
        <taxon>Campylobacterota</taxon>
        <taxon>Epsilonproteobacteria</taxon>
        <taxon>Campylobacterales</taxon>
        <taxon>Campylobacteraceae</taxon>
        <taxon>Campylobacter</taxon>
    </lineage>
</organism>
<accession>A0A5C7E4V8</accession>
<dbReference type="PANTHER" id="PTHR43706">
    <property type="entry name" value="NADH DEHYDROGENASE"/>
    <property type="match status" value="1"/>
</dbReference>
<sequence length="402" mass="45887">MIFLSNYKGFCVQKKKILFLGAGYACLSAIKALKDEFFENAQVSLINNNSYHYHTILLHKVASGEDVLWPKFDILPLLNSKIDFIQDEVIKISKDKVYAKNNEYEFDILVCGLGFEKETFGIKGMQEYALSIDNYENALKVNEKIYKKIKNYKSSQNEDDLKIAVCGGGLSGVEFVSSLAKELINFCQKEGVDYQKIQLCIIEAMDHILPMFEKKISQKAKSELEKFGIKVYEKSKIIECKKNEILLEDQTSIKANTIVWTAGIRGNHVIENSLDFPSIRSRIEVDEFLHPLNIKDSHKYFFIGDNSICKNPQTNTPYPPTAQLALRQGAYIAKALTKLIKEEKFEKEFKFISGNTICSIGKDYAIGTILHKAISGKIAIKLKIFIEKLWQYQLEGIKGFFR</sequence>
<keyword evidence="5" id="KW-0560">Oxidoreductase</keyword>
<gene>
    <name evidence="9" type="ORF">FPD38_01830</name>
</gene>
<keyword evidence="6" id="KW-0520">NAD</keyword>
<proteinExistence type="inferred from homology"/>
<comment type="similarity">
    <text evidence="1">Belongs to the NADH dehydrogenase family.</text>
</comment>
<evidence type="ECO:0000256" key="6">
    <source>
        <dbReference type="ARBA" id="ARBA00023027"/>
    </source>
</evidence>
<protein>
    <recommendedName>
        <fullName evidence="2">NADH:ubiquinone reductase (non-electrogenic)</fullName>
        <ecNumber evidence="2">1.6.5.9</ecNumber>
    </recommendedName>
</protein>
<keyword evidence="3" id="KW-0285">Flavoprotein</keyword>
<evidence type="ECO:0000256" key="4">
    <source>
        <dbReference type="ARBA" id="ARBA00022827"/>
    </source>
</evidence>
<evidence type="ECO:0000313" key="9">
    <source>
        <dbReference type="EMBL" id="TXE89461.1"/>
    </source>
</evidence>
<evidence type="ECO:0000259" key="8">
    <source>
        <dbReference type="Pfam" id="PF07992"/>
    </source>
</evidence>
<dbReference type="GO" id="GO:0050136">
    <property type="term" value="F:NADH dehydrogenase (quinone) (non-electrogenic) activity"/>
    <property type="evidence" value="ECO:0007669"/>
    <property type="project" value="UniProtKB-EC"/>
</dbReference>
<evidence type="ECO:0000256" key="5">
    <source>
        <dbReference type="ARBA" id="ARBA00023002"/>
    </source>
</evidence>